<keyword evidence="5" id="KW-0812">Transmembrane</keyword>
<keyword evidence="5" id="KW-0472">Membrane</keyword>
<dbReference type="GO" id="GO:0000160">
    <property type="term" value="P:phosphorelay signal transduction system"/>
    <property type="evidence" value="ECO:0007669"/>
    <property type="project" value="InterPro"/>
</dbReference>
<organism evidence="8 9">
    <name type="scientific">Xylanibacter ruminicola</name>
    <name type="common">Prevotella ruminicola</name>
    <dbReference type="NCBI Taxonomy" id="839"/>
    <lineage>
        <taxon>Bacteria</taxon>
        <taxon>Pseudomonadati</taxon>
        <taxon>Bacteroidota</taxon>
        <taxon>Bacteroidia</taxon>
        <taxon>Bacteroidales</taxon>
        <taxon>Prevotellaceae</taxon>
        <taxon>Xylanibacter</taxon>
    </lineage>
</organism>
<evidence type="ECO:0000256" key="5">
    <source>
        <dbReference type="SAM" id="Phobius"/>
    </source>
</evidence>
<keyword evidence="5" id="KW-1133">Transmembrane helix</keyword>
<dbReference type="SMART" id="SM00448">
    <property type="entry name" value="REC"/>
    <property type="match status" value="1"/>
</dbReference>
<evidence type="ECO:0000259" key="6">
    <source>
        <dbReference type="PROSITE" id="PS01124"/>
    </source>
</evidence>
<proteinExistence type="predicted"/>
<protein>
    <submittedName>
        <fullName evidence="8">AraC-type DNA-binding protein</fullName>
    </submittedName>
</protein>
<dbReference type="GO" id="GO:0043565">
    <property type="term" value="F:sequence-specific DNA binding"/>
    <property type="evidence" value="ECO:0007669"/>
    <property type="project" value="InterPro"/>
</dbReference>
<evidence type="ECO:0000313" key="8">
    <source>
        <dbReference type="EMBL" id="SHK78616.1"/>
    </source>
</evidence>
<dbReference type="AlphaFoldDB" id="A0A1M6VBE2"/>
<dbReference type="SUPFAM" id="SSF46689">
    <property type="entry name" value="Homeodomain-like"/>
    <property type="match status" value="1"/>
</dbReference>
<dbReference type="InterPro" id="IPR018062">
    <property type="entry name" value="HTH_AraC-typ_CS"/>
</dbReference>
<dbReference type="PROSITE" id="PS00041">
    <property type="entry name" value="HTH_ARAC_FAMILY_1"/>
    <property type="match status" value="1"/>
</dbReference>
<evidence type="ECO:0000259" key="7">
    <source>
        <dbReference type="PROSITE" id="PS50110"/>
    </source>
</evidence>
<feature type="domain" description="Response regulatory" evidence="7">
    <location>
        <begin position="35"/>
        <end position="150"/>
    </location>
</feature>
<keyword evidence="3" id="KW-0804">Transcription</keyword>
<accession>A0A1M6VBE2</accession>
<name>A0A1M6VBE2_XYLRU</name>
<sequence length="274" mass="31124">MMTFSIFINCLLIAVFVWLYVRRRQPKPCSAVKSRILLVGMDKDTEVDLKACLQKEYDLVFVKNAQQAISTIDNIQIDLVISEFLMQEMSGDEFCHAIREKTGASTIPVVFLSSLSHSADIVYGLEAGARDYITKPYDTTILKARIGIVLNEKRDDGSHPEGVQTVKDSRDLEFIQKLDKVIRGQLSNSYLQINDICKEMGMSRTAMFTRVKSVTGHSPNDYLRIYRLNESKRLLEAKLWTIAEVAVKVGYNDPKYFSTSFKKQFGVSPSKIIK</sequence>
<gene>
    <name evidence="8" type="ORF">SAMN05216463_11224</name>
</gene>
<dbReference type="Proteomes" id="UP000184130">
    <property type="component" value="Unassembled WGS sequence"/>
</dbReference>
<evidence type="ECO:0000256" key="4">
    <source>
        <dbReference type="PROSITE-ProRule" id="PRU00169"/>
    </source>
</evidence>
<dbReference type="Pfam" id="PF12833">
    <property type="entry name" value="HTH_18"/>
    <property type="match status" value="1"/>
</dbReference>
<evidence type="ECO:0000313" key="9">
    <source>
        <dbReference type="Proteomes" id="UP000184130"/>
    </source>
</evidence>
<feature type="domain" description="HTH araC/xylS-type" evidence="6">
    <location>
        <begin position="176"/>
        <end position="274"/>
    </location>
</feature>
<dbReference type="Pfam" id="PF00072">
    <property type="entry name" value="Response_reg"/>
    <property type="match status" value="1"/>
</dbReference>
<dbReference type="SMART" id="SM00342">
    <property type="entry name" value="HTH_ARAC"/>
    <property type="match status" value="1"/>
</dbReference>
<dbReference type="InterPro" id="IPR011006">
    <property type="entry name" value="CheY-like_superfamily"/>
</dbReference>
<dbReference type="SUPFAM" id="SSF52172">
    <property type="entry name" value="CheY-like"/>
    <property type="match status" value="1"/>
</dbReference>
<evidence type="ECO:0000256" key="2">
    <source>
        <dbReference type="ARBA" id="ARBA00023125"/>
    </source>
</evidence>
<feature type="transmembrane region" description="Helical" evidence="5">
    <location>
        <begin position="6"/>
        <end position="21"/>
    </location>
</feature>
<dbReference type="Gene3D" id="3.40.50.2300">
    <property type="match status" value="1"/>
</dbReference>
<dbReference type="GO" id="GO:0003700">
    <property type="term" value="F:DNA-binding transcription factor activity"/>
    <property type="evidence" value="ECO:0007669"/>
    <property type="project" value="InterPro"/>
</dbReference>
<dbReference type="Gene3D" id="1.10.10.60">
    <property type="entry name" value="Homeodomain-like"/>
    <property type="match status" value="2"/>
</dbReference>
<dbReference type="PROSITE" id="PS01124">
    <property type="entry name" value="HTH_ARAC_FAMILY_2"/>
    <property type="match status" value="1"/>
</dbReference>
<evidence type="ECO:0000256" key="3">
    <source>
        <dbReference type="ARBA" id="ARBA00023163"/>
    </source>
</evidence>
<dbReference type="InterPro" id="IPR009057">
    <property type="entry name" value="Homeodomain-like_sf"/>
</dbReference>
<dbReference type="PRINTS" id="PR00032">
    <property type="entry name" value="HTHARAC"/>
</dbReference>
<evidence type="ECO:0000256" key="1">
    <source>
        <dbReference type="ARBA" id="ARBA00023015"/>
    </source>
</evidence>
<dbReference type="InterPro" id="IPR020449">
    <property type="entry name" value="Tscrpt_reg_AraC-type_HTH"/>
</dbReference>
<comment type="caution">
    <text evidence="4">Lacks conserved residue(s) required for the propagation of feature annotation.</text>
</comment>
<dbReference type="InterPro" id="IPR018060">
    <property type="entry name" value="HTH_AraC"/>
</dbReference>
<dbReference type="InterPro" id="IPR001789">
    <property type="entry name" value="Sig_transdc_resp-reg_receiver"/>
</dbReference>
<dbReference type="EMBL" id="FRBD01000012">
    <property type="protein sequence ID" value="SHK78616.1"/>
    <property type="molecule type" value="Genomic_DNA"/>
</dbReference>
<reference evidence="8 9" key="1">
    <citation type="submission" date="2016-11" db="EMBL/GenBank/DDBJ databases">
        <authorList>
            <person name="Jaros S."/>
            <person name="Januszkiewicz K."/>
            <person name="Wedrychowicz H."/>
        </authorList>
    </citation>
    <scope>NUCLEOTIDE SEQUENCE [LARGE SCALE GENOMIC DNA]</scope>
    <source>
        <strain evidence="8 9">KHT3</strain>
    </source>
</reference>
<dbReference type="PROSITE" id="PS50110">
    <property type="entry name" value="RESPONSE_REGULATORY"/>
    <property type="match status" value="1"/>
</dbReference>
<dbReference type="PANTHER" id="PTHR43280">
    <property type="entry name" value="ARAC-FAMILY TRANSCRIPTIONAL REGULATOR"/>
    <property type="match status" value="1"/>
</dbReference>
<keyword evidence="2 8" id="KW-0238">DNA-binding</keyword>
<dbReference type="PANTHER" id="PTHR43280:SF2">
    <property type="entry name" value="HTH-TYPE TRANSCRIPTIONAL REGULATOR EXSA"/>
    <property type="match status" value="1"/>
</dbReference>
<keyword evidence="1" id="KW-0805">Transcription regulation</keyword>
<dbReference type="OrthoDB" id="1116352at2"/>